<dbReference type="GO" id="GO:0008168">
    <property type="term" value="F:methyltransferase activity"/>
    <property type="evidence" value="ECO:0007669"/>
    <property type="project" value="UniProtKB-KW"/>
</dbReference>
<sequence length="79" mass="9235">MSGMLYLCATPIGNLEDITYRVLRILQEVDMIAAEDTRNSVKLLNHFEIKTPMTSYHEYNKYDKGHYLVQQMLEGKTLH</sequence>
<organism evidence="2">
    <name type="scientific">gut metagenome</name>
    <dbReference type="NCBI Taxonomy" id="749906"/>
    <lineage>
        <taxon>unclassified sequences</taxon>
        <taxon>metagenomes</taxon>
        <taxon>organismal metagenomes</taxon>
    </lineage>
</organism>
<accession>J9GMZ5</accession>
<dbReference type="SUPFAM" id="SSF53790">
    <property type="entry name" value="Tetrapyrrole methylase"/>
    <property type="match status" value="1"/>
</dbReference>
<evidence type="ECO:0000259" key="1">
    <source>
        <dbReference type="Pfam" id="PF00590"/>
    </source>
</evidence>
<dbReference type="Gene3D" id="3.40.1010.10">
    <property type="entry name" value="Cobalt-precorrin-4 Transmethylase, Domain 1"/>
    <property type="match status" value="1"/>
</dbReference>
<dbReference type="PANTHER" id="PTHR46111">
    <property type="entry name" value="RIBOSOMAL RNA SMALL SUBUNIT METHYLTRANSFERASE I"/>
    <property type="match status" value="1"/>
</dbReference>
<name>J9GMZ5_9ZZZZ</name>
<gene>
    <name evidence="2" type="ORF">EVA_08252</name>
</gene>
<dbReference type="InterPro" id="IPR008189">
    <property type="entry name" value="rRNA_ssu_MeTfrase_I"/>
</dbReference>
<dbReference type="InterPro" id="IPR014777">
    <property type="entry name" value="4pyrrole_Mease_sub1"/>
</dbReference>
<dbReference type="PANTHER" id="PTHR46111:SF1">
    <property type="entry name" value="RIBOSOMAL RNA SMALL SUBUNIT METHYLTRANSFERASE I"/>
    <property type="match status" value="1"/>
</dbReference>
<dbReference type="InterPro" id="IPR000878">
    <property type="entry name" value="4pyrrol_Mease"/>
</dbReference>
<protein>
    <submittedName>
        <fullName evidence="2">Uroporphyrin-III C/tetrapyrrole (Corrin/Porphyrin) methyltransferase</fullName>
    </submittedName>
</protein>
<keyword evidence="2" id="KW-0489">Methyltransferase</keyword>
<proteinExistence type="predicted"/>
<feature type="domain" description="Tetrapyrrole methylase" evidence="1">
    <location>
        <begin position="4"/>
        <end position="56"/>
    </location>
</feature>
<dbReference type="AlphaFoldDB" id="J9GMZ5"/>
<evidence type="ECO:0000313" key="2">
    <source>
        <dbReference type="EMBL" id="EJX03643.1"/>
    </source>
</evidence>
<keyword evidence="2" id="KW-0808">Transferase</keyword>
<dbReference type="InterPro" id="IPR035996">
    <property type="entry name" value="4pyrrol_Methylase_sf"/>
</dbReference>
<reference evidence="2" key="1">
    <citation type="journal article" date="2012" name="PLoS ONE">
        <title>Gene sets for utilization of primary and secondary nutrition supplies in the distal gut of endangered iberian lynx.</title>
        <authorList>
            <person name="Alcaide M."/>
            <person name="Messina E."/>
            <person name="Richter M."/>
            <person name="Bargiela R."/>
            <person name="Peplies J."/>
            <person name="Huws S.A."/>
            <person name="Newbold C.J."/>
            <person name="Golyshin P.N."/>
            <person name="Simon M.A."/>
            <person name="Lopez G."/>
            <person name="Yakimov M.M."/>
            <person name="Ferrer M."/>
        </authorList>
    </citation>
    <scope>NUCLEOTIDE SEQUENCE</scope>
</reference>
<dbReference type="GO" id="GO:0032259">
    <property type="term" value="P:methylation"/>
    <property type="evidence" value="ECO:0007669"/>
    <property type="project" value="UniProtKB-KW"/>
</dbReference>
<dbReference type="Pfam" id="PF00590">
    <property type="entry name" value="TP_methylase"/>
    <property type="match status" value="1"/>
</dbReference>
<comment type="caution">
    <text evidence="2">The sequence shown here is derived from an EMBL/GenBank/DDBJ whole genome shotgun (WGS) entry which is preliminary data.</text>
</comment>
<dbReference type="EMBL" id="AMCI01002095">
    <property type="protein sequence ID" value="EJX03643.1"/>
    <property type="molecule type" value="Genomic_DNA"/>
</dbReference>